<name>A0A8H9IGG7_9BURK</name>
<accession>A0A8H9IGG7</accession>
<proteinExistence type="predicted"/>
<dbReference type="RefSeq" id="WP_189390946.1">
    <property type="nucleotide sequence ID" value="NZ_BMZN01000001.1"/>
</dbReference>
<dbReference type="Gene3D" id="1.25.40.290">
    <property type="entry name" value="ARM repeat domains"/>
    <property type="match status" value="1"/>
</dbReference>
<dbReference type="InterPro" id="IPR016024">
    <property type="entry name" value="ARM-type_fold"/>
</dbReference>
<dbReference type="SUPFAM" id="SSF48371">
    <property type="entry name" value="ARM repeat"/>
    <property type="match status" value="1"/>
</dbReference>
<evidence type="ECO:0000313" key="1">
    <source>
        <dbReference type="EMBL" id="GHC38558.1"/>
    </source>
</evidence>
<dbReference type="InterPro" id="IPR014825">
    <property type="entry name" value="DNA_alkylation"/>
</dbReference>
<keyword evidence="2" id="KW-1185">Reference proteome</keyword>
<sequence>MSTPSRKTYAKASDIPADILLALSKGEIPAATLSESLAIDQRILVAAVFPELDEQGAQQIEVLVQLGILKRMKDVGEWLLKTYGEVAWERCVNHPADVVRGWACFMVGAREMLSVSQRLEALRPLADDPHFGVREWAWMAVRPHLVAELEVSIQALLLWARSDSEYLRRFACEALRPRGVWCAHIAILKKEPERMLPILEALRDDGSVYVQDSVANYLNDAAKDQPQWVQALCAQWLAQSPDSLALQRLCRRALRSLS</sequence>
<dbReference type="AlphaFoldDB" id="A0A8H9IGG7"/>
<evidence type="ECO:0000313" key="2">
    <source>
        <dbReference type="Proteomes" id="UP000608923"/>
    </source>
</evidence>
<reference evidence="2" key="1">
    <citation type="journal article" date="2019" name="Int. J. Syst. Evol. Microbiol.">
        <title>The Global Catalogue of Microorganisms (GCM) 10K type strain sequencing project: providing services to taxonomists for standard genome sequencing and annotation.</title>
        <authorList>
            <consortium name="The Broad Institute Genomics Platform"/>
            <consortium name="The Broad Institute Genome Sequencing Center for Infectious Disease"/>
            <person name="Wu L."/>
            <person name="Ma J."/>
        </authorList>
    </citation>
    <scope>NUCLEOTIDE SEQUENCE [LARGE SCALE GENOMIC DNA]</scope>
    <source>
        <strain evidence="2">KCTC 42083</strain>
    </source>
</reference>
<dbReference type="Proteomes" id="UP000608923">
    <property type="component" value="Unassembled WGS sequence"/>
</dbReference>
<organism evidence="1 2">
    <name type="scientific">Alcaligenes pakistanensis</name>
    <dbReference type="NCBI Taxonomy" id="1482717"/>
    <lineage>
        <taxon>Bacteria</taxon>
        <taxon>Pseudomonadati</taxon>
        <taxon>Pseudomonadota</taxon>
        <taxon>Betaproteobacteria</taxon>
        <taxon>Burkholderiales</taxon>
        <taxon>Alcaligenaceae</taxon>
        <taxon>Alcaligenes</taxon>
    </lineage>
</organism>
<protein>
    <submittedName>
        <fullName evidence="1">DNA alkylation repair protein</fullName>
    </submittedName>
</protein>
<dbReference type="EMBL" id="BMZN01000001">
    <property type="protein sequence ID" value="GHC38558.1"/>
    <property type="molecule type" value="Genomic_DNA"/>
</dbReference>
<dbReference type="Pfam" id="PF08713">
    <property type="entry name" value="DNA_alkylation"/>
    <property type="match status" value="1"/>
</dbReference>
<comment type="caution">
    <text evidence="1">The sequence shown here is derived from an EMBL/GenBank/DDBJ whole genome shotgun (WGS) entry which is preliminary data.</text>
</comment>
<gene>
    <name evidence="1" type="ORF">GCM10010096_05520</name>
</gene>